<keyword evidence="2" id="KW-1185">Reference proteome</keyword>
<protein>
    <submittedName>
        <fullName evidence="1">Terminase-like family protein</fullName>
    </submittedName>
</protein>
<organism evidence="1 2">
    <name type="scientific">Mogibacterium diversum</name>
    <dbReference type="NCBI Taxonomy" id="114527"/>
    <lineage>
        <taxon>Bacteria</taxon>
        <taxon>Bacillati</taxon>
        <taxon>Bacillota</taxon>
        <taxon>Clostridia</taxon>
        <taxon>Peptostreptococcales</taxon>
        <taxon>Anaerovoracaceae</taxon>
        <taxon>Mogibacterium</taxon>
    </lineage>
</organism>
<evidence type="ECO:0000313" key="2">
    <source>
        <dbReference type="Proteomes" id="UP000237883"/>
    </source>
</evidence>
<dbReference type="AlphaFoldDB" id="A0A2S0L5U4"/>
<dbReference type="OrthoDB" id="9768556at2"/>
<dbReference type="GeneID" id="78392008"/>
<dbReference type="Pfam" id="PF03237">
    <property type="entry name" value="Terminase_6N"/>
    <property type="match status" value="1"/>
</dbReference>
<accession>A0A2S0L5U4</accession>
<name>A0A2S0L5U4_9FIRM</name>
<sequence>MKIAWEPQPRQKVFMSRPEYEVLYGGAAGGGKSDAILCEALRQVHISSYKGLILRRTFPQLSELMDRSINLYSKAFPSAKFNESKYVWKFESGAKIYFGNLQRETDKYNYQGKAYDFIAFDELTHFTRTQYMYLMSRNRPTAPGTRVYIRASANPGGVGHGWVKKRFITPAPPMTRIKGVYKIVTPTGELIERVRSRMFVPSTVFDNKKLLENDPYYIANLAMLPEADKKALLYGDWNSFSGQVFTEWSDEIEHYLDRKWTHVISPFKIPETWRIFRGFDWGYSKPFSVGWYAVDNDNRLYRINELYGCTDQPNTGVKWTTEKIAKAIKEIEESDPNLKGRTIAAVADPAIFQENGGKSIADSFMEAGVYWEKGDHTRIPGKMQCHYRLAFDENGIPMFYCFSNCKDFIRTVPELIYSETKVEDINTEMEDHIYDEWRYVCMESPINERRDARAKLYEGTDGTHDPLNMIPAQLGRYDFFKYM</sequence>
<gene>
    <name evidence="1" type="ORF">C5Q96_06990</name>
</gene>
<proteinExistence type="predicted"/>
<evidence type="ECO:0000313" key="1">
    <source>
        <dbReference type="EMBL" id="AVM48606.1"/>
    </source>
</evidence>
<dbReference type="RefSeq" id="WP_106057661.1">
    <property type="nucleotide sequence ID" value="NZ_CP027228.1"/>
</dbReference>
<reference evidence="2" key="1">
    <citation type="submission" date="2018-02" db="EMBL/GenBank/DDBJ databases">
        <authorList>
            <person name="Holder M.E."/>
            <person name="Ajami N.J."/>
            <person name="Petrosino J.F."/>
        </authorList>
    </citation>
    <scope>NUCLEOTIDE SEQUENCE [LARGE SCALE GENOMIC DNA]</scope>
    <source>
        <strain evidence="2">CCUG 47132</strain>
    </source>
</reference>
<dbReference type="InterPro" id="IPR027417">
    <property type="entry name" value="P-loop_NTPase"/>
</dbReference>
<dbReference type="KEGG" id="mdv:C5Q96_06990"/>
<dbReference type="Proteomes" id="UP000237883">
    <property type="component" value="Chromosome"/>
</dbReference>
<dbReference type="Gene3D" id="3.40.50.300">
    <property type="entry name" value="P-loop containing nucleotide triphosphate hydrolases"/>
    <property type="match status" value="1"/>
</dbReference>
<dbReference type="Gene3D" id="3.30.420.280">
    <property type="match status" value="1"/>
</dbReference>
<dbReference type="EMBL" id="CP027228">
    <property type="protein sequence ID" value="AVM48606.1"/>
    <property type="molecule type" value="Genomic_DNA"/>
</dbReference>